<gene>
    <name evidence="12" type="primary">rbsK</name>
    <name evidence="14" type="ORF">GJR97_06265</name>
</gene>
<evidence type="ECO:0000256" key="4">
    <source>
        <dbReference type="ARBA" id="ARBA00022679"/>
    </source>
</evidence>
<evidence type="ECO:0000256" key="12">
    <source>
        <dbReference type="HAMAP-Rule" id="MF_01987"/>
    </source>
</evidence>
<feature type="binding site" evidence="12">
    <location>
        <position position="243"/>
    </location>
    <ligand>
        <name>substrate</name>
    </ligand>
</feature>
<name>A0A6L5R056_9MICO</name>
<dbReference type="GO" id="GO:0005829">
    <property type="term" value="C:cytosol"/>
    <property type="evidence" value="ECO:0007669"/>
    <property type="project" value="TreeGrafter"/>
</dbReference>
<dbReference type="InterPro" id="IPR011611">
    <property type="entry name" value="PfkB_dom"/>
</dbReference>
<accession>A0A6L5R056</accession>
<dbReference type="Gene3D" id="3.40.1190.20">
    <property type="match status" value="1"/>
</dbReference>
<protein>
    <recommendedName>
        <fullName evidence="3 12">Ribokinase</fullName>
        <shortName evidence="12">RK</shortName>
        <ecNumber evidence="2 12">2.7.1.15</ecNumber>
    </recommendedName>
</protein>
<keyword evidence="15" id="KW-1185">Reference proteome</keyword>
<dbReference type="HAMAP" id="MF_01987">
    <property type="entry name" value="Ribokinase"/>
    <property type="match status" value="1"/>
</dbReference>
<evidence type="ECO:0000313" key="14">
    <source>
        <dbReference type="EMBL" id="MRX43329.1"/>
    </source>
</evidence>
<comment type="caution">
    <text evidence="14">The sequence shown here is derived from an EMBL/GenBank/DDBJ whole genome shotgun (WGS) entry which is preliminary data.</text>
</comment>
<dbReference type="PANTHER" id="PTHR10584:SF166">
    <property type="entry name" value="RIBOKINASE"/>
    <property type="match status" value="1"/>
</dbReference>
<dbReference type="InterPro" id="IPR002139">
    <property type="entry name" value="Ribo/fructo_kinase"/>
</dbReference>
<keyword evidence="12" id="KW-0963">Cytoplasm</keyword>
<dbReference type="Proteomes" id="UP000476511">
    <property type="component" value="Unassembled WGS sequence"/>
</dbReference>
<keyword evidence="4 12" id="KW-0808">Transferase</keyword>
<feature type="binding site" evidence="12">
    <location>
        <begin position="17"/>
        <end position="19"/>
    </location>
    <ligand>
        <name>substrate</name>
    </ligand>
</feature>
<dbReference type="InterPro" id="IPR029056">
    <property type="entry name" value="Ribokinase-like"/>
</dbReference>
<evidence type="ECO:0000256" key="2">
    <source>
        <dbReference type="ARBA" id="ARBA00012035"/>
    </source>
</evidence>
<dbReference type="SUPFAM" id="SSF53613">
    <property type="entry name" value="Ribokinase-like"/>
    <property type="match status" value="1"/>
</dbReference>
<keyword evidence="7 12" id="KW-0418">Kinase</keyword>
<comment type="similarity">
    <text evidence="1">Belongs to the carbohydrate kinase pfkB family.</text>
</comment>
<feature type="binding site" evidence="12">
    <location>
        <position position="278"/>
    </location>
    <ligand>
        <name>K(+)</name>
        <dbReference type="ChEBI" id="CHEBI:29103"/>
    </ligand>
</feature>
<dbReference type="GO" id="GO:0005524">
    <property type="term" value="F:ATP binding"/>
    <property type="evidence" value="ECO:0007669"/>
    <property type="project" value="UniProtKB-UniRule"/>
</dbReference>
<evidence type="ECO:0000256" key="1">
    <source>
        <dbReference type="ARBA" id="ARBA00005380"/>
    </source>
</evidence>
<feature type="binding site" evidence="12">
    <location>
        <begin position="210"/>
        <end position="215"/>
    </location>
    <ligand>
        <name>ATP</name>
        <dbReference type="ChEBI" id="CHEBI:30616"/>
    </ligand>
</feature>
<feature type="binding site" evidence="12">
    <location>
        <position position="273"/>
    </location>
    <ligand>
        <name>K(+)</name>
        <dbReference type="ChEBI" id="CHEBI:29103"/>
    </ligand>
</feature>
<evidence type="ECO:0000256" key="6">
    <source>
        <dbReference type="ARBA" id="ARBA00022741"/>
    </source>
</evidence>
<dbReference type="GO" id="GO:0046872">
    <property type="term" value="F:metal ion binding"/>
    <property type="evidence" value="ECO:0007669"/>
    <property type="project" value="UniProtKB-KW"/>
</dbReference>
<evidence type="ECO:0000256" key="8">
    <source>
        <dbReference type="ARBA" id="ARBA00022840"/>
    </source>
</evidence>
<evidence type="ECO:0000313" key="15">
    <source>
        <dbReference type="Proteomes" id="UP000476511"/>
    </source>
</evidence>
<evidence type="ECO:0000256" key="3">
    <source>
        <dbReference type="ARBA" id="ARBA00016943"/>
    </source>
</evidence>
<feature type="binding site" evidence="12">
    <location>
        <position position="186"/>
    </location>
    <ligand>
        <name>ATP</name>
        <dbReference type="ChEBI" id="CHEBI:30616"/>
    </ligand>
</feature>
<sequence length="300" mass="29284">MSIASGRGGVHVVGSANVDIVVAIERVPRPGETLLGAPRGRRPGGKGFNQAVAARRVGAATSFSGAVGDDADGDAIARMGASLGIDLCGLERSPSPTGLAEVFLLPGGENCIVVAPGANLALSGDKVADGRRGVAVVLAQLEIPLPAVEAVLAAGRRHGALTILNAAPARDDASHLLRHADVVVVNEVEARALGGHAAILAAGARAVVVTMGAAGSRIVGSDGLDVEVPAFPVDVVDTTGAGDAFCGALAAALADGASLPEAALRGSAAGSITAGELGAQTDVLTRAAIDARVGIAAAPA</sequence>
<dbReference type="InterPro" id="IPR002173">
    <property type="entry name" value="Carboh/pur_kinase_PfkB_CS"/>
</dbReference>
<dbReference type="RefSeq" id="WP_154345642.1">
    <property type="nucleotide sequence ID" value="NZ_WKJD01000009.1"/>
</dbReference>
<evidence type="ECO:0000256" key="10">
    <source>
        <dbReference type="ARBA" id="ARBA00022958"/>
    </source>
</evidence>
<dbReference type="CDD" id="cd01174">
    <property type="entry name" value="ribokinase"/>
    <property type="match status" value="1"/>
</dbReference>
<keyword evidence="9 12" id="KW-0460">Magnesium</keyword>
<evidence type="ECO:0000256" key="9">
    <source>
        <dbReference type="ARBA" id="ARBA00022842"/>
    </source>
</evidence>
<proteinExistence type="inferred from homology"/>
<dbReference type="EC" id="2.7.1.15" evidence="2 12"/>
<feature type="binding site" evidence="12">
    <location>
        <position position="276"/>
    </location>
    <ligand>
        <name>K(+)</name>
        <dbReference type="ChEBI" id="CHEBI:29103"/>
    </ligand>
</feature>
<keyword evidence="5 12" id="KW-0479">Metal-binding</keyword>
<dbReference type="InterPro" id="IPR011877">
    <property type="entry name" value="Ribokinase"/>
</dbReference>
<comment type="similarity">
    <text evidence="12">Belongs to the carbohydrate kinase PfkB family. Ribokinase subfamily.</text>
</comment>
<dbReference type="GO" id="GO:0004747">
    <property type="term" value="F:ribokinase activity"/>
    <property type="evidence" value="ECO:0007669"/>
    <property type="project" value="UniProtKB-UniRule"/>
</dbReference>
<comment type="catalytic activity">
    <reaction evidence="12">
        <text>D-ribose + ATP = D-ribose 5-phosphate + ADP + H(+)</text>
        <dbReference type="Rhea" id="RHEA:13697"/>
        <dbReference type="ChEBI" id="CHEBI:15378"/>
        <dbReference type="ChEBI" id="CHEBI:30616"/>
        <dbReference type="ChEBI" id="CHEBI:47013"/>
        <dbReference type="ChEBI" id="CHEBI:78346"/>
        <dbReference type="ChEBI" id="CHEBI:456216"/>
        <dbReference type="EC" id="2.7.1.15"/>
    </reaction>
</comment>
<dbReference type="PRINTS" id="PR00990">
    <property type="entry name" value="RIBOKINASE"/>
</dbReference>
<organism evidence="14 15">
    <name type="scientific">Agromyces kandeliae</name>
    <dbReference type="NCBI Taxonomy" id="2666141"/>
    <lineage>
        <taxon>Bacteria</taxon>
        <taxon>Bacillati</taxon>
        <taxon>Actinomycetota</taxon>
        <taxon>Actinomycetes</taxon>
        <taxon>Micrococcales</taxon>
        <taxon>Microbacteriaceae</taxon>
        <taxon>Agromyces</taxon>
    </lineage>
</organism>
<dbReference type="EMBL" id="WKJD01000009">
    <property type="protein sequence ID" value="MRX43329.1"/>
    <property type="molecule type" value="Genomic_DNA"/>
</dbReference>
<comment type="pathway">
    <text evidence="12">Carbohydrate metabolism; D-ribose degradation; D-ribose 5-phosphate from beta-D-ribopyranose: step 2/2.</text>
</comment>
<comment type="function">
    <text evidence="12">Catalyzes the phosphorylation of ribose at O-5 in a reaction requiring ATP and magnesium. The resulting D-ribose-5-phosphate can then be used either for sythesis of nucleotides, histidine, and tryptophan, or as a component of the pentose phosphate pathway.</text>
</comment>
<evidence type="ECO:0000256" key="7">
    <source>
        <dbReference type="ARBA" id="ARBA00022777"/>
    </source>
</evidence>
<feature type="binding site" evidence="12">
    <location>
        <position position="239"/>
    </location>
    <ligand>
        <name>K(+)</name>
        <dbReference type="ChEBI" id="CHEBI:29103"/>
    </ligand>
</feature>
<feature type="binding site" evidence="12">
    <location>
        <begin position="242"/>
        <end position="243"/>
    </location>
    <ligand>
        <name>ATP</name>
        <dbReference type="ChEBI" id="CHEBI:30616"/>
    </ligand>
</feature>
<evidence type="ECO:0000259" key="13">
    <source>
        <dbReference type="Pfam" id="PF00294"/>
    </source>
</evidence>
<dbReference type="AlphaFoldDB" id="A0A6L5R056"/>
<keyword evidence="6 12" id="KW-0547">Nucleotide-binding</keyword>
<feature type="binding site" evidence="12">
    <location>
        <position position="142"/>
    </location>
    <ligand>
        <name>substrate</name>
    </ligand>
</feature>
<keyword evidence="8 12" id="KW-0067">ATP-binding</keyword>
<feature type="binding site" evidence="12">
    <location>
        <begin position="45"/>
        <end position="49"/>
    </location>
    <ligand>
        <name>substrate</name>
    </ligand>
</feature>
<comment type="caution">
    <text evidence="12">Lacks conserved residue(s) required for the propagation of feature annotation.</text>
</comment>
<comment type="subunit">
    <text evidence="12">Homodimer.</text>
</comment>
<dbReference type="PANTHER" id="PTHR10584">
    <property type="entry name" value="SUGAR KINASE"/>
    <property type="match status" value="1"/>
</dbReference>
<comment type="cofactor">
    <cofactor evidence="12">
        <name>Mg(2+)</name>
        <dbReference type="ChEBI" id="CHEBI:18420"/>
    </cofactor>
    <text evidence="12">Requires a divalent cation, most likely magnesium in vivo, as an electrophilic catalyst to aid phosphoryl group transfer. It is the chelate of the metal and the nucleotide that is the actual substrate.</text>
</comment>
<dbReference type="GO" id="GO:0019303">
    <property type="term" value="P:D-ribose catabolic process"/>
    <property type="evidence" value="ECO:0007669"/>
    <property type="project" value="UniProtKB-UniRule"/>
</dbReference>
<keyword evidence="10 12" id="KW-0630">Potassium</keyword>
<feature type="domain" description="Carbohydrate kinase PfkB" evidence="13">
    <location>
        <begin position="10"/>
        <end position="283"/>
    </location>
</feature>
<evidence type="ECO:0000256" key="5">
    <source>
        <dbReference type="ARBA" id="ARBA00022723"/>
    </source>
</evidence>
<reference evidence="14 15" key="1">
    <citation type="submission" date="2019-11" db="EMBL/GenBank/DDBJ databases">
        <title>Agromyces kandeliae sp. nov., isolated from mangrove soil.</title>
        <authorList>
            <person name="Wang R."/>
        </authorList>
    </citation>
    <scope>NUCLEOTIDE SEQUENCE [LARGE SCALE GENOMIC DNA]</scope>
    <source>
        <strain evidence="14 15">Q22</strain>
    </source>
</reference>
<feature type="active site" description="Proton acceptor" evidence="12">
    <location>
        <position position="243"/>
    </location>
</feature>
<dbReference type="UniPathway" id="UPA00916">
    <property type="reaction ID" value="UER00889"/>
</dbReference>
<comment type="subcellular location">
    <subcellularLocation>
        <location evidence="12">Cytoplasm</location>
    </subcellularLocation>
</comment>
<feature type="binding site" evidence="12">
    <location>
        <position position="237"/>
    </location>
    <ligand>
        <name>K(+)</name>
        <dbReference type="ChEBI" id="CHEBI:29103"/>
    </ligand>
</feature>
<dbReference type="Pfam" id="PF00294">
    <property type="entry name" value="PfkB"/>
    <property type="match status" value="1"/>
</dbReference>
<keyword evidence="11 12" id="KW-0119">Carbohydrate metabolism</keyword>
<evidence type="ECO:0000256" key="11">
    <source>
        <dbReference type="ARBA" id="ARBA00023277"/>
    </source>
</evidence>
<comment type="activity regulation">
    <text evidence="12">Activated by a monovalent cation that binds near, but not in, the active site. The most likely occupant of the site in vivo is potassium. Ion binding induces a conformational change that may alter substrate affinity.</text>
</comment>
<dbReference type="PROSITE" id="PS00584">
    <property type="entry name" value="PFKB_KINASES_2"/>
    <property type="match status" value="1"/>
</dbReference>